<evidence type="ECO:0000313" key="6">
    <source>
        <dbReference type="EMBL" id="MEP0817079.1"/>
    </source>
</evidence>
<evidence type="ECO:0000259" key="5">
    <source>
        <dbReference type="PROSITE" id="PS51464"/>
    </source>
</evidence>
<dbReference type="EC" id="2.6.1.16" evidence="2"/>
<proteinExistence type="predicted"/>
<dbReference type="Proteomes" id="UP001464891">
    <property type="component" value="Unassembled WGS sequence"/>
</dbReference>
<dbReference type="Pfam" id="PF01380">
    <property type="entry name" value="SIS"/>
    <property type="match status" value="2"/>
</dbReference>
<evidence type="ECO:0000313" key="7">
    <source>
        <dbReference type="Proteomes" id="UP001464891"/>
    </source>
</evidence>
<evidence type="ECO:0000256" key="3">
    <source>
        <dbReference type="ARBA" id="ARBA00016090"/>
    </source>
</evidence>
<evidence type="ECO:0000256" key="1">
    <source>
        <dbReference type="ARBA" id="ARBA00001031"/>
    </source>
</evidence>
<reference evidence="6 7" key="1">
    <citation type="submission" date="2022-04" db="EMBL/GenBank/DDBJ databases">
        <title>Positive selection, recombination, and allopatry shape intraspecific diversity of widespread and dominant cyanobacteria.</title>
        <authorList>
            <person name="Wei J."/>
            <person name="Shu W."/>
            <person name="Hu C."/>
        </authorList>
    </citation>
    <scope>NUCLEOTIDE SEQUENCE [LARGE SCALE GENOMIC DNA]</scope>
    <source>
        <strain evidence="6 7">GB2-A4</strain>
    </source>
</reference>
<name>A0ABV0J5N1_9CYAN</name>
<dbReference type="InterPro" id="IPR035490">
    <property type="entry name" value="GlmS/FrlB_SIS"/>
</dbReference>
<dbReference type="InterPro" id="IPR035466">
    <property type="entry name" value="GlmS/AgaS_SIS"/>
</dbReference>
<feature type="domain" description="SIS" evidence="5">
    <location>
        <begin position="235"/>
        <end position="376"/>
    </location>
</feature>
<comment type="caution">
    <text evidence="6">The sequence shown here is derived from an EMBL/GenBank/DDBJ whole genome shotgun (WGS) entry which is preliminary data.</text>
</comment>
<dbReference type="InterPro" id="IPR046348">
    <property type="entry name" value="SIS_dom_sf"/>
</dbReference>
<feature type="domain" description="SIS" evidence="5">
    <location>
        <begin position="54"/>
        <end position="202"/>
    </location>
</feature>
<dbReference type="PANTHER" id="PTHR10937">
    <property type="entry name" value="GLUCOSAMINE--FRUCTOSE-6-PHOSPHATE AMINOTRANSFERASE, ISOMERIZING"/>
    <property type="match status" value="1"/>
</dbReference>
<evidence type="ECO:0000256" key="4">
    <source>
        <dbReference type="ARBA" id="ARBA00022737"/>
    </source>
</evidence>
<organism evidence="6 7">
    <name type="scientific">Trichocoleus desertorum GB2-A4</name>
    <dbReference type="NCBI Taxonomy" id="2933944"/>
    <lineage>
        <taxon>Bacteria</taxon>
        <taxon>Bacillati</taxon>
        <taxon>Cyanobacteriota</taxon>
        <taxon>Cyanophyceae</taxon>
        <taxon>Leptolyngbyales</taxon>
        <taxon>Trichocoleusaceae</taxon>
        <taxon>Trichocoleus</taxon>
    </lineage>
</organism>
<keyword evidence="6" id="KW-0032">Aminotransferase</keyword>
<keyword evidence="7" id="KW-1185">Reference proteome</keyword>
<comment type="catalytic activity">
    <reaction evidence="1">
        <text>D-fructose 6-phosphate + L-glutamine = D-glucosamine 6-phosphate + L-glutamate</text>
        <dbReference type="Rhea" id="RHEA:13237"/>
        <dbReference type="ChEBI" id="CHEBI:29985"/>
        <dbReference type="ChEBI" id="CHEBI:58359"/>
        <dbReference type="ChEBI" id="CHEBI:58725"/>
        <dbReference type="ChEBI" id="CHEBI:61527"/>
        <dbReference type="EC" id="2.6.1.16"/>
    </reaction>
</comment>
<dbReference type="NCBIfam" id="NF001484">
    <property type="entry name" value="PRK00331.1"/>
    <property type="match status" value="1"/>
</dbReference>
<dbReference type="RefSeq" id="WP_190439627.1">
    <property type="nucleotide sequence ID" value="NZ_JAMPKM010000003.1"/>
</dbReference>
<dbReference type="InterPro" id="IPR001347">
    <property type="entry name" value="SIS_dom"/>
</dbReference>
<protein>
    <recommendedName>
        <fullName evidence="3">Glutamine--fructose-6-phosphate aminotransferase [isomerizing]</fullName>
        <ecNumber evidence="2">2.6.1.16</ecNumber>
    </recommendedName>
</protein>
<dbReference type="PANTHER" id="PTHR10937:SF0">
    <property type="entry name" value="GLUTAMINE--FRUCTOSE-6-PHOSPHATE TRANSAMINASE (ISOMERIZING)"/>
    <property type="match status" value="1"/>
</dbReference>
<gene>
    <name evidence="6" type="ORF">NC998_08210</name>
</gene>
<dbReference type="EMBL" id="JAMPKM010000003">
    <property type="protein sequence ID" value="MEP0817079.1"/>
    <property type="molecule type" value="Genomic_DNA"/>
</dbReference>
<dbReference type="GO" id="GO:0004360">
    <property type="term" value="F:glutamine-fructose-6-phosphate transaminase (isomerizing) activity"/>
    <property type="evidence" value="ECO:0007669"/>
    <property type="project" value="UniProtKB-EC"/>
</dbReference>
<keyword evidence="4" id="KW-0677">Repeat</keyword>
<evidence type="ECO:0000256" key="2">
    <source>
        <dbReference type="ARBA" id="ARBA00012916"/>
    </source>
</evidence>
<dbReference type="Gene3D" id="3.40.50.10490">
    <property type="entry name" value="Glucose-6-phosphate isomerase like protein, domain 1"/>
    <property type="match status" value="2"/>
</dbReference>
<dbReference type="SUPFAM" id="SSF53697">
    <property type="entry name" value="SIS domain"/>
    <property type="match status" value="1"/>
</dbReference>
<accession>A0ABV0J5N1</accession>
<sequence length="386" mass="42974">MLDDRPEFRHPEFRHFMLKEIYEQPDVVRACLEKYLNLDWTQNRTSESPIHLGLPASFYNGLAEIHIVACGTSLHASLVGQYWLEQLAGIPTRVRYASEFPDHPFPLTPNTLTIAVTQSGETADTLKALTFEQQRRSQLTPACRPRLLGLTNQPNSTLQQRVDHILHAPSEQEVGVAATKSFVAQLIVFYTLALDLACRRQMLSSDRLDILLREVERLPEKISQILAATDAIAQLAKELVDTQDFIFLARGINYPIALEGALKLKETSYIHAEGYAAGEFLHGPIAILDEQVTVVAIAMPGQVYDKTLANLQKVKSRGARLIAITTPVNSEAAALFDSLLPIPDVDELLSPILTVIPLQLLAYYITVYRGLDVDRPRGLTKSLSAE</sequence>
<dbReference type="PROSITE" id="PS51464">
    <property type="entry name" value="SIS"/>
    <property type="match status" value="2"/>
</dbReference>
<keyword evidence="6" id="KW-0808">Transferase</keyword>
<dbReference type="CDD" id="cd05008">
    <property type="entry name" value="SIS_GlmS_GlmD_1"/>
    <property type="match status" value="1"/>
</dbReference>
<dbReference type="CDD" id="cd05009">
    <property type="entry name" value="SIS_GlmS_GlmD_2"/>
    <property type="match status" value="1"/>
</dbReference>